<dbReference type="Pfam" id="PF06232">
    <property type="entry name" value="ATS3"/>
    <property type="match status" value="1"/>
</dbReference>
<evidence type="ECO:0000313" key="3">
    <source>
        <dbReference type="EMBL" id="WOL14012.1"/>
    </source>
</evidence>
<protein>
    <submittedName>
        <fullName evidence="3">Uncharacterized protein</fullName>
    </submittedName>
</protein>
<keyword evidence="1" id="KW-0812">Transmembrane</keyword>
<dbReference type="AlphaFoldDB" id="A0AAQ3KYJ3"/>
<feature type="transmembrane region" description="Helical" evidence="1">
    <location>
        <begin position="136"/>
        <end position="157"/>
    </location>
</feature>
<name>A0AAQ3KYJ3_9LILI</name>
<dbReference type="Proteomes" id="UP001327560">
    <property type="component" value="Chromosome 7"/>
</dbReference>
<dbReference type="InterPro" id="IPR010417">
    <property type="entry name" value="Embryo-specific_ATS3"/>
</dbReference>
<keyword evidence="2" id="KW-0732">Signal</keyword>
<proteinExistence type="predicted"/>
<keyword evidence="1" id="KW-0472">Membrane</keyword>
<organism evidence="3 4">
    <name type="scientific">Canna indica</name>
    <name type="common">Indian-shot</name>
    <dbReference type="NCBI Taxonomy" id="4628"/>
    <lineage>
        <taxon>Eukaryota</taxon>
        <taxon>Viridiplantae</taxon>
        <taxon>Streptophyta</taxon>
        <taxon>Embryophyta</taxon>
        <taxon>Tracheophyta</taxon>
        <taxon>Spermatophyta</taxon>
        <taxon>Magnoliopsida</taxon>
        <taxon>Liliopsida</taxon>
        <taxon>Zingiberales</taxon>
        <taxon>Cannaceae</taxon>
        <taxon>Canna</taxon>
    </lineage>
</organism>
<evidence type="ECO:0000313" key="4">
    <source>
        <dbReference type="Proteomes" id="UP001327560"/>
    </source>
</evidence>
<feature type="transmembrane region" description="Helical" evidence="1">
    <location>
        <begin position="107"/>
        <end position="124"/>
    </location>
</feature>
<dbReference type="EMBL" id="CP136896">
    <property type="protein sequence ID" value="WOL14012.1"/>
    <property type="molecule type" value="Genomic_DNA"/>
</dbReference>
<feature type="signal peptide" evidence="2">
    <location>
        <begin position="1"/>
        <end position="18"/>
    </location>
</feature>
<sequence length="167" mass="18545">MGVAVISFLFFFFLLSSTFFPNSCLSEAVHPWPHELPSFKIQEIKEEVGRSYCSYTVKIKTSCSSPRYTGDVISLAFGDAYRNELCILLSNRPGKAYVASMLEQTKPLIGSIPVFVLVLLLGLLETSQLLFDMTLLIAVVAHDALGSWFIFASSSLWNPLLKIRASP</sequence>
<keyword evidence="4" id="KW-1185">Reference proteome</keyword>
<feature type="chain" id="PRO_5042938287" evidence="2">
    <location>
        <begin position="19"/>
        <end position="167"/>
    </location>
</feature>
<gene>
    <name evidence="3" type="ORF">Cni_G22792</name>
</gene>
<reference evidence="3 4" key="1">
    <citation type="submission" date="2023-10" db="EMBL/GenBank/DDBJ databases">
        <title>Chromosome-scale genome assembly provides insights into flower coloration mechanisms of Canna indica.</title>
        <authorList>
            <person name="Li C."/>
        </authorList>
    </citation>
    <scope>NUCLEOTIDE SEQUENCE [LARGE SCALE GENOMIC DNA]</scope>
    <source>
        <tissue evidence="3">Flower</tissue>
    </source>
</reference>
<evidence type="ECO:0000256" key="2">
    <source>
        <dbReference type="SAM" id="SignalP"/>
    </source>
</evidence>
<evidence type="ECO:0000256" key="1">
    <source>
        <dbReference type="SAM" id="Phobius"/>
    </source>
</evidence>
<keyword evidence="1" id="KW-1133">Transmembrane helix</keyword>
<accession>A0AAQ3KYJ3</accession>